<organism evidence="7 8">
    <name type="scientific">Eptatretus burgeri</name>
    <name type="common">Inshore hagfish</name>
    <dbReference type="NCBI Taxonomy" id="7764"/>
    <lineage>
        <taxon>Eukaryota</taxon>
        <taxon>Metazoa</taxon>
        <taxon>Chordata</taxon>
        <taxon>Craniata</taxon>
        <taxon>Vertebrata</taxon>
        <taxon>Cyclostomata</taxon>
        <taxon>Myxini</taxon>
        <taxon>Myxiniformes</taxon>
        <taxon>Myxinidae</taxon>
        <taxon>Eptatretinae</taxon>
        <taxon>Eptatretus</taxon>
    </lineage>
</organism>
<evidence type="ECO:0000256" key="4">
    <source>
        <dbReference type="PROSITE-ProRule" id="PRU00601"/>
    </source>
</evidence>
<reference evidence="7" key="1">
    <citation type="submission" date="2025-08" db="UniProtKB">
        <authorList>
            <consortium name="Ensembl"/>
        </authorList>
    </citation>
    <scope>IDENTIFICATION</scope>
</reference>
<dbReference type="GeneTree" id="ENSGT00940000165184"/>
<evidence type="ECO:0000256" key="2">
    <source>
        <dbReference type="ARBA" id="ARBA00022771"/>
    </source>
</evidence>
<evidence type="ECO:0000313" key="7">
    <source>
        <dbReference type="Ensembl" id="ENSEBUP00000020535.1"/>
    </source>
</evidence>
<protein>
    <submittedName>
        <fullName evidence="7">Uncharacterized protein</fullName>
    </submittedName>
</protein>
<feature type="domain" description="CHY-type" evidence="5">
    <location>
        <begin position="4"/>
        <end position="71"/>
    </location>
</feature>
<evidence type="ECO:0000313" key="8">
    <source>
        <dbReference type="Proteomes" id="UP000694388"/>
    </source>
</evidence>
<dbReference type="Gene3D" id="2.20.28.10">
    <property type="match status" value="1"/>
</dbReference>
<dbReference type="Pfam" id="PF14599">
    <property type="entry name" value="zinc_ribbon_6"/>
    <property type="match status" value="1"/>
</dbReference>
<dbReference type="GO" id="GO:0006511">
    <property type="term" value="P:ubiquitin-dependent protein catabolic process"/>
    <property type="evidence" value="ECO:0007669"/>
    <property type="project" value="TreeGrafter"/>
</dbReference>
<keyword evidence="2 4" id="KW-0863">Zinc-finger</keyword>
<keyword evidence="3" id="KW-0862">Zinc</keyword>
<accession>A0A8C4QTV9</accession>
<dbReference type="PROSITE" id="PS51270">
    <property type="entry name" value="ZF_CTCHY"/>
    <property type="match status" value="1"/>
</dbReference>
<evidence type="ECO:0000259" key="5">
    <source>
        <dbReference type="PROSITE" id="PS51266"/>
    </source>
</evidence>
<dbReference type="GO" id="GO:0005634">
    <property type="term" value="C:nucleus"/>
    <property type="evidence" value="ECO:0007669"/>
    <property type="project" value="TreeGrafter"/>
</dbReference>
<evidence type="ECO:0000256" key="1">
    <source>
        <dbReference type="ARBA" id="ARBA00022723"/>
    </source>
</evidence>
<dbReference type="PROSITE" id="PS51266">
    <property type="entry name" value="ZF_CHY"/>
    <property type="match status" value="1"/>
</dbReference>
<keyword evidence="1" id="KW-0479">Metal-binding</keyword>
<dbReference type="InterPro" id="IPR008913">
    <property type="entry name" value="Znf_CHY"/>
</dbReference>
<sequence length="244" mass="27689">MAGIVKEDGSCIHYKRHCKLLAKCCGEFFVCRLCHDDVKQHTMDRFSVTTVKCIQCGTEQPAAKVCKDCGMVFGEYYCSICHLFDADNKQYHCSDCGICRVGPKEYYFHCFTCNLCLANDIKDTHKCVQNVSRQNCPVCMEDLHTSRISGIPLPCGHLLHRFYRCPLCVRSMVSMRDFWKELDDEIAMTPMPEEYQSTTIMIFCNDCLEKGSVPFHVLGMKCSSCGSYNTTQDGGLSRSPQHPC</sequence>
<dbReference type="PANTHER" id="PTHR21319:SF53">
    <property type="entry name" value="RING FINGER AND CHY ZINC FINGER DOMAIN-CONTAINING PROTEIN 1"/>
    <property type="match status" value="1"/>
</dbReference>
<dbReference type="GO" id="GO:0008270">
    <property type="term" value="F:zinc ion binding"/>
    <property type="evidence" value="ECO:0007669"/>
    <property type="project" value="UniProtKB-KW"/>
</dbReference>
<dbReference type="Ensembl" id="ENSEBUT00000021111.1">
    <property type="protein sequence ID" value="ENSEBUP00000020535.1"/>
    <property type="gene ID" value="ENSEBUG00000012703.1"/>
</dbReference>
<feature type="domain" description="CTCHY-type" evidence="6">
    <location>
        <begin position="73"/>
        <end position="135"/>
    </location>
</feature>
<dbReference type="SUPFAM" id="SSF57850">
    <property type="entry name" value="RING/U-box"/>
    <property type="match status" value="1"/>
</dbReference>
<keyword evidence="8" id="KW-1185">Reference proteome</keyword>
<dbReference type="InterPro" id="IPR037275">
    <property type="entry name" value="Znf_CTCHY_sf"/>
</dbReference>
<dbReference type="GO" id="GO:0061630">
    <property type="term" value="F:ubiquitin protein ligase activity"/>
    <property type="evidence" value="ECO:0007669"/>
    <property type="project" value="TreeGrafter"/>
</dbReference>
<evidence type="ECO:0000259" key="6">
    <source>
        <dbReference type="PROSITE" id="PS51270"/>
    </source>
</evidence>
<dbReference type="Proteomes" id="UP000694388">
    <property type="component" value="Unplaced"/>
</dbReference>
<dbReference type="SUPFAM" id="SSF161219">
    <property type="entry name" value="CHY zinc finger-like"/>
    <property type="match status" value="1"/>
</dbReference>
<dbReference type="AlphaFoldDB" id="A0A8C4QTV9"/>
<dbReference type="PANTHER" id="PTHR21319">
    <property type="entry name" value="RING FINGER AND CHY ZINC FINGER DOMAIN-CONTAINING PROTEIN 1"/>
    <property type="match status" value="1"/>
</dbReference>
<name>A0A8C4QTV9_EPTBU</name>
<dbReference type="SUPFAM" id="SSF161245">
    <property type="entry name" value="Zinc hairpin stack"/>
    <property type="match status" value="1"/>
</dbReference>
<dbReference type="InterPro" id="IPR037274">
    <property type="entry name" value="Znf_CHY_sf"/>
</dbReference>
<dbReference type="Pfam" id="PF05495">
    <property type="entry name" value="zf-CHY"/>
    <property type="match status" value="1"/>
</dbReference>
<dbReference type="InterPro" id="IPR017921">
    <property type="entry name" value="Znf_CTCHY"/>
</dbReference>
<dbReference type="GO" id="GO:0016567">
    <property type="term" value="P:protein ubiquitination"/>
    <property type="evidence" value="ECO:0007669"/>
    <property type="project" value="TreeGrafter"/>
</dbReference>
<dbReference type="InterPro" id="IPR039512">
    <property type="entry name" value="RCHY1_zinc-ribbon"/>
</dbReference>
<proteinExistence type="predicted"/>
<evidence type="ECO:0000256" key="3">
    <source>
        <dbReference type="ARBA" id="ARBA00022833"/>
    </source>
</evidence>
<reference evidence="7" key="2">
    <citation type="submission" date="2025-09" db="UniProtKB">
        <authorList>
            <consortium name="Ensembl"/>
        </authorList>
    </citation>
    <scope>IDENTIFICATION</scope>
</reference>